<keyword evidence="2" id="KW-1185">Reference proteome</keyword>
<sequence length="152" mass="16813">MSSEDSSGKTLTQGLLCNPGVYVWLEESSQLSSAWPDYDLTMCLIARDNRPSSAMNEQNSEEASSGSVLTQGSLWNLELMLPRRELDASFRLIGTYFLNFCSSDPHHGQTGNFVCSRYGYKDYVLTVRVFLEMHLQVASAAAIARATEAEGI</sequence>
<dbReference type="AlphaFoldDB" id="A0ABD1XV45"/>
<proteinExistence type="predicted"/>
<accession>A0ABD1XV45</accession>
<name>A0ABD1XV45_9MARC</name>
<protein>
    <submittedName>
        <fullName evidence="1">Uncharacterized protein</fullName>
    </submittedName>
</protein>
<dbReference type="Proteomes" id="UP001605036">
    <property type="component" value="Unassembled WGS sequence"/>
</dbReference>
<evidence type="ECO:0000313" key="1">
    <source>
        <dbReference type="EMBL" id="KAL2612830.1"/>
    </source>
</evidence>
<organism evidence="1 2">
    <name type="scientific">Riccia fluitans</name>
    <dbReference type="NCBI Taxonomy" id="41844"/>
    <lineage>
        <taxon>Eukaryota</taxon>
        <taxon>Viridiplantae</taxon>
        <taxon>Streptophyta</taxon>
        <taxon>Embryophyta</taxon>
        <taxon>Marchantiophyta</taxon>
        <taxon>Marchantiopsida</taxon>
        <taxon>Marchantiidae</taxon>
        <taxon>Marchantiales</taxon>
        <taxon>Ricciaceae</taxon>
        <taxon>Riccia</taxon>
    </lineage>
</organism>
<comment type="caution">
    <text evidence="1">The sequence shown here is derived from an EMBL/GenBank/DDBJ whole genome shotgun (WGS) entry which is preliminary data.</text>
</comment>
<reference evidence="1 2" key="1">
    <citation type="submission" date="2024-09" db="EMBL/GenBank/DDBJ databases">
        <title>Chromosome-scale assembly of Riccia fluitans.</title>
        <authorList>
            <person name="Paukszto L."/>
            <person name="Sawicki J."/>
            <person name="Karawczyk K."/>
            <person name="Piernik-Szablinska J."/>
            <person name="Szczecinska M."/>
            <person name="Mazdziarz M."/>
        </authorList>
    </citation>
    <scope>NUCLEOTIDE SEQUENCE [LARGE SCALE GENOMIC DNA]</scope>
    <source>
        <strain evidence="1">Rf_01</strain>
        <tissue evidence="1">Aerial parts of the thallus</tissue>
    </source>
</reference>
<dbReference type="EMBL" id="JBHFFA010000007">
    <property type="protein sequence ID" value="KAL2612830.1"/>
    <property type="molecule type" value="Genomic_DNA"/>
</dbReference>
<gene>
    <name evidence="1" type="ORF">R1flu_024522</name>
</gene>
<evidence type="ECO:0000313" key="2">
    <source>
        <dbReference type="Proteomes" id="UP001605036"/>
    </source>
</evidence>